<keyword evidence="3 6" id="KW-0808">Transferase</keyword>
<comment type="similarity">
    <text evidence="1 6">Belongs to the protein prenyltransferase subunit alpha family.</text>
</comment>
<keyword evidence="2 6" id="KW-0637">Prenyltransferase</keyword>
<comment type="catalytic activity">
    <reaction evidence="5 6">
        <text>geranylgeranyl diphosphate + L-cysteinyl-[protein] = S-geranylgeranyl-L-cysteinyl-[protein] + diphosphate</text>
        <dbReference type="Rhea" id="RHEA:21240"/>
        <dbReference type="Rhea" id="RHEA-COMP:10131"/>
        <dbReference type="Rhea" id="RHEA-COMP:11537"/>
        <dbReference type="ChEBI" id="CHEBI:29950"/>
        <dbReference type="ChEBI" id="CHEBI:33019"/>
        <dbReference type="ChEBI" id="CHEBI:57533"/>
        <dbReference type="ChEBI" id="CHEBI:86021"/>
        <dbReference type="EC" id="2.5.1.60"/>
    </reaction>
</comment>
<reference evidence="7 8" key="1">
    <citation type="journal article" date="2017" name="Gigascience">
        <title>Genome sequence of the small brown planthopper, Laodelphax striatellus.</title>
        <authorList>
            <person name="Zhu J."/>
            <person name="Jiang F."/>
            <person name="Wang X."/>
            <person name="Yang P."/>
            <person name="Bao Y."/>
            <person name="Zhao W."/>
            <person name="Wang W."/>
            <person name="Lu H."/>
            <person name="Wang Q."/>
            <person name="Cui N."/>
            <person name="Li J."/>
            <person name="Chen X."/>
            <person name="Luo L."/>
            <person name="Yu J."/>
            <person name="Kang L."/>
            <person name="Cui F."/>
        </authorList>
    </citation>
    <scope>NUCLEOTIDE SEQUENCE [LARGE SCALE GENOMIC DNA]</scope>
    <source>
        <strain evidence="7">Lst14</strain>
    </source>
</reference>
<dbReference type="GO" id="GO:0097354">
    <property type="term" value="P:prenylation"/>
    <property type="evidence" value="ECO:0007669"/>
    <property type="project" value="UniProtKB-UniRule"/>
</dbReference>
<dbReference type="InParanoid" id="A0A482WN01"/>
<sequence length="558" mass="64382">MHGRVKVRTTEEQKELERKEREKKVKVYKAAIQKVFAKRKNNELDDEGLEITGQILLSNPDIYTLWNYRKEIVLHYKEIRPAEELEEVVKTELYLAESCLRKNPKSYCAWYHRCWILDNMPNTNWKRELAICNKYLDLDERNFHCWDYRRFVVKRAAVPAEDELAYTGEKIADNFSNYSAWHLRSKLLPLLHPDTSQGGRPVDEKHHGKELDMVQSAAFTDPSDQSAWFYLRWLLGRDKPALHVTQVVSEHGKLCIRFNQPVSLNSLQIEGLGDVEWIIKGDLHHSMILTAEVDVKKIAQADELNVKIVSKTSGEVVESIKLVREPNETISYRRSFQFHADFSPALSLVLQDQLASCDQLLEFEPDSKWTVLTSVLLMHALDRKKYKKEIMDRLEKLMQIDSLRTAYYSDLRSRYTTEYLLELWEAEGCKESLSLADSKLTSLYHMECALSVKELDLSSNLICSRSLPNLVSLEFCQVLNLDRNNLTSLNGFPHLPVLRKLSLCENKLAEVESTVKNLSLCSKLSDLDLRNNPVTDDDRLVAALKEALALSVFNGSSL</sequence>
<evidence type="ECO:0000256" key="1">
    <source>
        <dbReference type="ARBA" id="ARBA00006734"/>
    </source>
</evidence>
<dbReference type="EMBL" id="QKKF02030011">
    <property type="protein sequence ID" value="RZF34884.1"/>
    <property type="molecule type" value="Genomic_DNA"/>
</dbReference>
<evidence type="ECO:0000256" key="4">
    <source>
        <dbReference type="ARBA" id="ARBA00022737"/>
    </source>
</evidence>
<dbReference type="InterPro" id="IPR001611">
    <property type="entry name" value="Leu-rich_rpt"/>
</dbReference>
<dbReference type="InterPro" id="IPR002088">
    <property type="entry name" value="Prenyl_trans_a"/>
</dbReference>
<dbReference type="GO" id="GO:0004663">
    <property type="term" value="F:Rab geranylgeranyltransferase activity"/>
    <property type="evidence" value="ECO:0007669"/>
    <property type="project" value="UniProtKB-UniRule"/>
</dbReference>
<dbReference type="Gene3D" id="3.80.10.10">
    <property type="entry name" value="Ribonuclease Inhibitor"/>
    <property type="match status" value="1"/>
</dbReference>
<keyword evidence="8" id="KW-1185">Reference proteome</keyword>
<accession>A0A482WN01</accession>
<evidence type="ECO:0000256" key="3">
    <source>
        <dbReference type="ARBA" id="ARBA00022679"/>
    </source>
</evidence>
<organism evidence="7 8">
    <name type="scientific">Laodelphax striatellus</name>
    <name type="common">Small brown planthopper</name>
    <name type="synonym">Delphax striatella</name>
    <dbReference type="NCBI Taxonomy" id="195883"/>
    <lineage>
        <taxon>Eukaryota</taxon>
        <taxon>Metazoa</taxon>
        <taxon>Ecdysozoa</taxon>
        <taxon>Arthropoda</taxon>
        <taxon>Hexapoda</taxon>
        <taxon>Insecta</taxon>
        <taxon>Pterygota</taxon>
        <taxon>Neoptera</taxon>
        <taxon>Paraneoptera</taxon>
        <taxon>Hemiptera</taxon>
        <taxon>Auchenorrhyncha</taxon>
        <taxon>Fulgoroidea</taxon>
        <taxon>Delphacidae</taxon>
        <taxon>Criomorphinae</taxon>
        <taxon>Laodelphax</taxon>
    </lineage>
</organism>
<dbReference type="PANTHER" id="PTHR11129">
    <property type="entry name" value="PROTEIN FARNESYLTRANSFERASE ALPHA SUBUNIT/RAB GERANYLGERANYL TRANSFERASE ALPHA SUBUNIT"/>
    <property type="match status" value="1"/>
</dbReference>
<comment type="caution">
    <text evidence="7">The sequence shown here is derived from an EMBL/GenBank/DDBJ whole genome shotgun (WGS) entry which is preliminary data.</text>
</comment>
<dbReference type="FunFam" id="1.25.40.120:FF:000001">
    <property type="entry name" value="Geranylgeranyl transferase type-2 subunit alpha"/>
    <property type="match status" value="1"/>
</dbReference>
<dbReference type="PANTHER" id="PTHR11129:SF2">
    <property type="entry name" value="GERANYLGERANYL TRANSFERASE TYPE-2 SUBUNIT ALPHA"/>
    <property type="match status" value="1"/>
</dbReference>
<protein>
    <recommendedName>
        <fullName evidence="6">Geranylgeranyl transferase type-2 subunit alpha</fullName>
        <ecNumber evidence="6">2.5.1.60</ecNumber>
    </recommendedName>
    <alternativeName>
        <fullName evidence="6">Geranylgeranyl transferase type II subunit alpha</fullName>
    </alternativeName>
</protein>
<comment type="function">
    <text evidence="6">Catalyzes the transfer of a geranyl-geranyl moiety from geranyl-geranyl pyrophosphate to cysteines occuring in specific C-terminal amino acid sequences.</text>
</comment>
<dbReference type="PROSITE" id="PS51450">
    <property type="entry name" value="LRR"/>
    <property type="match status" value="1"/>
</dbReference>
<dbReference type="Pfam" id="PF01239">
    <property type="entry name" value="PPTA"/>
    <property type="match status" value="5"/>
</dbReference>
<name>A0A482WN01_LAOST</name>
<dbReference type="EC" id="2.5.1.60" evidence="6"/>
<evidence type="ECO:0000256" key="2">
    <source>
        <dbReference type="ARBA" id="ARBA00022602"/>
    </source>
</evidence>
<dbReference type="InterPro" id="IPR032675">
    <property type="entry name" value="LRR_dom_sf"/>
</dbReference>
<dbReference type="Gene3D" id="1.25.40.120">
    <property type="entry name" value="Protein prenylyltransferase"/>
    <property type="match status" value="1"/>
</dbReference>
<dbReference type="STRING" id="195883.A0A482WN01"/>
<dbReference type="Proteomes" id="UP000291343">
    <property type="component" value="Unassembled WGS sequence"/>
</dbReference>
<dbReference type="GO" id="GO:0005968">
    <property type="term" value="C:Rab-protein geranylgeranyltransferase complex"/>
    <property type="evidence" value="ECO:0007669"/>
    <property type="project" value="TreeGrafter"/>
</dbReference>
<evidence type="ECO:0000313" key="8">
    <source>
        <dbReference type="Proteomes" id="UP000291343"/>
    </source>
</evidence>
<evidence type="ECO:0000256" key="5">
    <source>
        <dbReference type="ARBA" id="ARBA00047658"/>
    </source>
</evidence>
<dbReference type="FunCoup" id="A0A482WN01">
    <property type="interactions" value="748"/>
</dbReference>
<gene>
    <name evidence="7" type="ORF">LSTR_LSTR012881</name>
</gene>
<evidence type="ECO:0000313" key="7">
    <source>
        <dbReference type="EMBL" id="RZF34884.1"/>
    </source>
</evidence>
<dbReference type="AlphaFoldDB" id="A0A482WN01"/>
<dbReference type="PROSITE" id="PS51147">
    <property type="entry name" value="PFTA"/>
    <property type="match status" value="5"/>
</dbReference>
<keyword evidence="4" id="KW-0677">Repeat</keyword>
<evidence type="ECO:0000256" key="6">
    <source>
        <dbReference type="RuleBase" id="RU367120"/>
    </source>
</evidence>
<dbReference type="OrthoDB" id="1658at2759"/>
<dbReference type="Gene3D" id="2.60.40.1130">
    <property type="entry name" value="Rab geranylgeranyltransferase alpha-subunit, insert domain"/>
    <property type="match status" value="1"/>
</dbReference>
<dbReference type="SUPFAM" id="SSF52075">
    <property type="entry name" value="Outer arm dynein light chain 1"/>
    <property type="match status" value="1"/>
</dbReference>
<dbReference type="SUPFAM" id="SSF48439">
    <property type="entry name" value="Protein prenylyltransferase"/>
    <property type="match status" value="1"/>
</dbReference>
<proteinExistence type="inferred from homology"/>
<dbReference type="SMR" id="A0A482WN01"/>